<organism evidence="8 9">
    <name type="scientific">Candidatus Microbacterium stercoravium</name>
    <dbReference type="NCBI Taxonomy" id="2838697"/>
    <lineage>
        <taxon>Bacteria</taxon>
        <taxon>Bacillati</taxon>
        <taxon>Actinomycetota</taxon>
        <taxon>Actinomycetes</taxon>
        <taxon>Micrococcales</taxon>
        <taxon>Microbacteriaceae</taxon>
        <taxon>Microbacterium</taxon>
    </lineage>
</organism>
<keyword evidence="4 6" id="KW-1133">Transmembrane helix</keyword>
<feature type="transmembrane region" description="Helical" evidence="6">
    <location>
        <begin position="51"/>
        <end position="73"/>
    </location>
</feature>
<dbReference type="EMBL" id="DXAM01000078">
    <property type="protein sequence ID" value="HJA04301.1"/>
    <property type="molecule type" value="Genomic_DNA"/>
</dbReference>
<accession>A0A9D2H5X5</accession>
<dbReference type="Pfam" id="PF07690">
    <property type="entry name" value="MFS_1"/>
    <property type="match status" value="1"/>
</dbReference>
<dbReference type="Gene3D" id="1.20.1250.20">
    <property type="entry name" value="MFS general substrate transporter like domains"/>
    <property type="match status" value="2"/>
</dbReference>
<dbReference type="PANTHER" id="PTHR42718">
    <property type="entry name" value="MAJOR FACILITATOR SUPERFAMILY MULTIDRUG TRANSPORTER MFSC"/>
    <property type="match status" value="1"/>
</dbReference>
<feature type="transmembrane region" description="Helical" evidence="6">
    <location>
        <begin position="171"/>
        <end position="189"/>
    </location>
</feature>
<reference evidence="8" key="1">
    <citation type="journal article" date="2021" name="PeerJ">
        <title>Extensive microbial diversity within the chicken gut microbiome revealed by metagenomics and culture.</title>
        <authorList>
            <person name="Gilroy R."/>
            <person name="Ravi A."/>
            <person name="Getino M."/>
            <person name="Pursley I."/>
            <person name="Horton D.L."/>
            <person name="Alikhan N.F."/>
            <person name="Baker D."/>
            <person name="Gharbi K."/>
            <person name="Hall N."/>
            <person name="Watson M."/>
            <person name="Adriaenssens E.M."/>
            <person name="Foster-Nyarko E."/>
            <person name="Jarju S."/>
            <person name="Secka A."/>
            <person name="Antonio M."/>
            <person name="Oren A."/>
            <person name="Chaudhuri R.R."/>
            <person name="La Ragione R."/>
            <person name="Hildebrand F."/>
            <person name="Pallen M.J."/>
        </authorList>
    </citation>
    <scope>NUCLEOTIDE SEQUENCE</scope>
    <source>
        <strain evidence="8">ChiHjej8B7-3636</strain>
    </source>
</reference>
<name>A0A9D2H5X5_9MICO</name>
<evidence type="ECO:0000256" key="6">
    <source>
        <dbReference type="SAM" id="Phobius"/>
    </source>
</evidence>
<proteinExistence type="predicted"/>
<comment type="subcellular location">
    <subcellularLocation>
        <location evidence="1">Cell membrane</location>
        <topology evidence="1">Multi-pass membrane protein</topology>
    </subcellularLocation>
</comment>
<feature type="transmembrane region" description="Helical" evidence="6">
    <location>
        <begin position="104"/>
        <end position="124"/>
    </location>
</feature>
<evidence type="ECO:0000256" key="5">
    <source>
        <dbReference type="ARBA" id="ARBA00023136"/>
    </source>
</evidence>
<sequence>MARLQNPPKWLRIAVWGIACIAYLAAIMSRTSLSATAAIASDRFELTSGDLATFGILQLLVYAGAQIPAGMLIDRLGGRAVVLSGLVIVAGSQLLIGFGETFSALLIARAFAGLGDALIFPSAVRLTAVSLPTRWISIGTQMIGVIGNFGMVVTATPLVLLVDAAGWPAGYAYMAAFTGVVALVAFGILQGMGRDPSRTASGEGLGSVLRGTLVSLRQGGAWLAFTAHLMTSAAFTAFVVTWGPLFLQHGAGLDASGVGMYLLAIPFVGMVAGTLLGRVLVGRPRLRSRVLVGSVLSQMTAWILVLVWPAPTPIVLLALLALVTGVGGPASLTAFDISREIISGNLAARANGIVNTGGFSGALVIIWLTGAMLTLQGATTPDDYSMASFGIAFIPMLVLLAVALIVYLILDRRYGPVKK</sequence>
<evidence type="ECO:0000256" key="1">
    <source>
        <dbReference type="ARBA" id="ARBA00004651"/>
    </source>
</evidence>
<comment type="caution">
    <text evidence="8">The sequence shown here is derived from an EMBL/GenBank/DDBJ whole genome shotgun (WGS) entry which is preliminary data.</text>
</comment>
<feature type="domain" description="Major facilitator superfamily (MFS) profile" evidence="7">
    <location>
        <begin position="15"/>
        <end position="415"/>
    </location>
</feature>
<dbReference type="GO" id="GO:0005886">
    <property type="term" value="C:plasma membrane"/>
    <property type="evidence" value="ECO:0007669"/>
    <property type="project" value="UniProtKB-SubCell"/>
</dbReference>
<protein>
    <submittedName>
        <fullName evidence="8">MFS transporter</fullName>
    </submittedName>
</protein>
<feature type="transmembrane region" description="Helical" evidence="6">
    <location>
        <begin position="356"/>
        <end position="375"/>
    </location>
</feature>
<keyword evidence="2" id="KW-0813">Transport</keyword>
<gene>
    <name evidence="8" type="ORF">H9800_05515</name>
</gene>
<evidence type="ECO:0000256" key="4">
    <source>
        <dbReference type="ARBA" id="ARBA00022989"/>
    </source>
</evidence>
<dbReference type="InterPro" id="IPR020846">
    <property type="entry name" value="MFS_dom"/>
</dbReference>
<evidence type="ECO:0000256" key="3">
    <source>
        <dbReference type="ARBA" id="ARBA00022692"/>
    </source>
</evidence>
<dbReference type="AlphaFoldDB" id="A0A9D2H5X5"/>
<evidence type="ECO:0000313" key="9">
    <source>
        <dbReference type="Proteomes" id="UP000824220"/>
    </source>
</evidence>
<feature type="transmembrane region" description="Helical" evidence="6">
    <location>
        <begin position="260"/>
        <end position="281"/>
    </location>
</feature>
<feature type="transmembrane region" description="Helical" evidence="6">
    <location>
        <begin position="314"/>
        <end position="335"/>
    </location>
</feature>
<keyword evidence="3 6" id="KW-0812">Transmembrane</keyword>
<evidence type="ECO:0000256" key="2">
    <source>
        <dbReference type="ARBA" id="ARBA00022448"/>
    </source>
</evidence>
<dbReference type="Proteomes" id="UP000824220">
    <property type="component" value="Unassembled WGS sequence"/>
</dbReference>
<feature type="transmembrane region" description="Helical" evidence="6">
    <location>
        <begin position="290"/>
        <end position="308"/>
    </location>
</feature>
<evidence type="ECO:0000259" key="7">
    <source>
        <dbReference type="PROSITE" id="PS50850"/>
    </source>
</evidence>
<dbReference type="PANTHER" id="PTHR42718:SF9">
    <property type="entry name" value="MAJOR FACILITATOR SUPERFAMILY MULTIDRUG TRANSPORTER MFSC"/>
    <property type="match status" value="1"/>
</dbReference>
<keyword evidence="5 6" id="KW-0472">Membrane</keyword>
<dbReference type="SUPFAM" id="SSF103473">
    <property type="entry name" value="MFS general substrate transporter"/>
    <property type="match status" value="1"/>
</dbReference>
<reference evidence="8" key="2">
    <citation type="submission" date="2021-04" db="EMBL/GenBank/DDBJ databases">
        <authorList>
            <person name="Gilroy R."/>
        </authorList>
    </citation>
    <scope>NUCLEOTIDE SEQUENCE</scope>
    <source>
        <strain evidence="8">ChiHjej8B7-3636</strain>
    </source>
</reference>
<dbReference type="InterPro" id="IPR011701">
    <property type="entry name" value="MFS"/>
</dbReference>
<feature type="transmembrane region" description="Helical" evidence="6">
    <location>
        <begin position="80"/>
        <end position="98"/>
    </location>
</feature>
<evidence type="ECO:0000313" key="8">
    <source>
        <dbReference type="EMBL" id="HJA04301.1"/>
    </source>
</evidence>
<dbReference type="GO" id="GO:0022857">
    <property type="term" value="F:transmembrane transporter activity"/>
    <property type="evidence" value="ECO:0007669"/>
    <property type="project" value="InterPro"/>
</dbReference>
<feature type="transmembrane region" description="Helical" evidence="6">
    <location>
        <begin position="145"/>
        <end position="165"/>
    </location>
</feature>
<feature type="transmembrane region" description="Helical" evidence="6">
    <location>
        <begin position="220"/>
        <end position="240"/>
    </location>
</feature>
<feature type="transmembrane region" description="Helical" evidence="6">
    <location>
        <begin position="387"/>
        <end position="410"/>
    </location>
</feature>
<dbReference type="PROSITE" id="PS50850">
    <property type="entry name" value="MFS"/>
    <property type="match status" value="1"/>
</dbReference>
<feature type="transmembrane region" description="Helical" evidence="6">
    <location>
        <begin position="12"/>
        <end position="31"/>
    </location>
</feature>
<dbReference type="InterPro" id="IPR036259">
    <property type="entry name" value="MFS_trans_sf"/>
</dbReference>